<feature type="transmembrane region" description="Helical" evidence="9">
    <location>
        <begin position="203"/>
        <end position="223"/>
    </location>
</feature>
<keyword evidence="11" id="KW-1185">Reference proteome</keyword>
<keyword evidence="8 9" id="KW-0472">Membrane</keyword>
<dbReference type="GO" id="GO:0005886">
    <property type="term" value="C:plasma membrane"/>
    <property type="evidence" value="ECO:0007669"/>
    <property type="project" value="TreeGrafter"/>
</dbReference>
<keyword evidence="3" id="KW-0285">Flavoprotein</keyword>
<feature type="transmembrane region" description="Helical" evidence="9">
    <location>
        <begin position="37"/>
        <end position="54"/>
    </location>
</feature>
<dbReference type="InterPro" id="IPR004338">
    <property type="entry name" value="NqrB/RnfD"/>
</dbReference>
<dbReference type="AlphaFoldDB" id="A0A7X3FUH7"/>
<evidence type="ECO:0000256" key="5">
    <source>
        <dbReference type="ARBA" id="ARBA00022692"/>
    </source>
</evidence>
<evidence type="ECO:0000313" key="11">
    <source>
        <dbReference type="Proteomes" id="UP000438106"/>
    </source>
</evidence>
<evidence type="ECO:0000256" key="4">
    <source>
        <dbReference type="ARBA" id="ARBA00022643"/>
    </source>
</evidence>
<feature type="transmembrane region" description="Helical" evidence="9">
    <location>
        <begin position="229"/>
        <end position="251"/>
    </location>
</feature>
<proteinExistence type="predicted"/>
<gene>
    <name evidence="10" type="ORF">GO014_14170</name>
</gene>
<accession>A0A7X3FUH7</accession>
<feature type="transmembrane region" description="Helical" evidence="9">
    <location>
        <begin position="173"/>
        <end position="191"/>
    </location>
</feature>
<evidence type="ECO:0000256" key="1">
    <source>
        <dbReference type="ARBA" id="ARBA00022448"/>
    </source>
</evidence>
<dbReference type="PANTHER" id="PTHR30578:SF1">
    <property type="entry name" value="NA(+)-TRANSLOCATING NADH-QUINONE REDUCTASE SUBUNIT B"/>
    <property type="match status" value="1"/>
</dbReference>
<feature type="transmembrane region" description="Helical" evidence="9">
    <location>
        <begin position="61"/>
        <end position="81"/>
    </location>
</feature>
<dbReference type="EMBL" id="WQRF01000004">
    <property type="protein sequence ID" value="MVT00171.1"/>
    <property type="molecule type" value="Genomic_DNA"/>
</dbReference>
<evidence type="ECO:0000256" key="7">
    <source>
        <dbReference type="ARBA" id="ARBA00022989"/>
    </source>
</evidence>
<dbReference type="GO" id="GO:0055085">
    <property type="term" value="P:transmembrane transport"/>
    <property type="evidence" value="ECO:0007669"/>
    <property type="project" value="InterPro"/>
</dbReference>
<evidence type="ECO:0000256" key="6">
    <source>
        <dbReference type="ARBA" id="ARBA00022967"/>
    </source>
</evidence>
<evidence type="ECO:0000256" key="3">
    <source>
        <dbReference type="ARBA" id="ARBA00022630"/>
    </source>
</evidence>
<evidence type="ECO:0000313" key="10">
    <source>
        <dbReference type="EMBL" id="MVT00171.1"/>
    </source>
</evidence>
<name>A0A7X3FUH7_9HYPH</name>
<keyword evidence="4" id="KW-0288">FMN</keyword>
<keyword evidence="6" id="KW-1278">Translocase</keyword>
<keyword evidence="1" id="KW-0813">Transport</keyword>
<organism evidence="10 11">
    <name type="scientific">Devosia marina</name>
    <dbReference type="NCBI Taxonomy" id="2683198"/>
    <lineage>
        <taxon>Bacteria</taxon>
        <taxon>Pseudomonadati</taxon>
        <taxon>Pseudomonadota</taxon>
        <taxon>Alphaproteobacteria</taxon>
        <taxon>Hyphomicrobiales</taxon>
        <taxon>Devosiaceae</taxon>
        <taxon>Devosia</taxon>
    </lineage>
</organism>
<keyword evidence="7 9" id="KW-1133">Transmembrane helix</keyword>
<dbReference type="PANTHER" id="PTHR30578">
    <property type="entry name" value="ELECTRON TRANSPORT COMPLEX PROTEIN RNFD"/>
    <property type="match status" value="1"/>
</dbReference>
<evidence type="ECO:0000256" key="2">
    <source>
        <dbReference type="ARBA" id="ARBA00022553"/>
    </source>
</evidence>
<evidence type="ECO:0000256" key="8">
    <source>
        <dbReference type="ARBA" id="ARBA00023136"/>
    </source>
</evidence>
<evidence type="ECO:0000256" key="9">
    <source>
        <dbReference type="SAM" id="Phobius"/>
    </source>
</evidence>
<feature type="transmembrane region" description="Helical" evidence="9">
    <location>
        <begin position="132"/>
        <end position="153"/>
    </location>
</feature>
<dbReference type="Proteomes" id="UP000438106">
    <property type="component" value="Unassembled WGS sequence"/>
</dbReference>
<dbReference type="Pfam" id="PF03116">
    <property type="entry name" value="NQR2_RnfD_RnfE"/>
    <property type="match status" value="2"/>
</dbReference>
<keyword evidence="5 9" id="KW-0812">Transmembrane</keyword>
<sequence length="260" mass="27011">MRGVWHRDTVSWIIVSAMLPVVVAASLDLGFATMQRFGVALAVISFWQGVFLFTRAQPLSPIALVTAFAVAVLASGTTEMWQIVLAASFGTVIGEQIFGGWGRNVVNAGVVTLAFLYFAFPEVLHTGTGPLVAIAAGFGALLLLVMGVLSWRIAVAATMGLVLATFALGQDPAAPFLEGSLVFGLVFLIGDPVASASTRMGRWAYGALAGALVAIFGWADAGIDAPQAVVFATLLASLFAPLFDAAAVAVATRKWRGGHA</sequence>
<comment type="caution">
    <text evidence="10">The sequence shown here is derived from an EMBL/GenBank/DDBJ whole genome shotgun (WGS) entry which is preliminary data.</text>
</comment>
<keyword evidence="2" id="KW-0597">Phosphoprotein</keyword>
<dbReference type="RefSeq" id="WP_157290979.1">
    <property type="nucleotide sequence ID" value="NZ_WQRF01000004.1"/>
</dbReference>
<feature type="transmembrane region" description="Helical" evidence="9">
    <location>
        <begin position="12"/>
        <end position="31"/>
    </location>
</feature>
<protein>
    <submittedName>
        <fullName evidence="10">NADH-quinone reductase</fullName>
    </submittedName>
</protein>
<feature type="transmembrane region" description="Helical" evidence="9">
    <location>
        <begin position="101"/>
        <end position="120"/>
    </location>
</feature>
<reference evidence="10 11" key="1">
    <citation type="submission" date="2019-12" db="EMBL/GenBank/DDBJ databases">
        <title>Devosia maris sp. nov., isolated from the deep seawater.</title>
        <authorList>
            <person name="Liu Y."/>
        </authorList>
    </citation>
    <scope>NUCLEOTIDE SEQUENCE [LARGE SCALE GENOMIC DNA]</scope>
    <source>
        <strain evidence="10 11">L53-10-65</strain>
    </source>
</reference>